<feature type="transmembrane region" description="Helical" evidence="1">
    <location>
        <begin position="6"/>
        <end position="24"/>
    </location>
</feature>
<reference evidence="2 3" key="1">
    <citation type="journal article" date="2020" name="G3 (Bethesda)">
        <title>CeMbio - The Caenorhabditis elegans Microbiome Resource.</title>
        <authorList>
            <person name="Dirksen P."/>
            <person name="Assie A."/>
            <person name="Zimmermann J."/>
            <person name="Zhang F."/>
            <person name="Tietje A.M."/>
            <person name="Marsh S.A."/>
            <person name="Felix M.A."/>
            <person name="Shapira M."/>
            <person name="Kaleta C."/>
            <person name="Schulenburg H."/>
            <person name="Samuel B."/>
        </authorList>
    </citation>
    <scope>NUCLEOTIDE SEQUENCE [LARGE SCALE GENOMIC DNA]</scope>
    <source>
        <strain evidence="2 3">BIGb0172</strain>
    </source>
</reference>
<feature type="transmembrane region" description="Helical" evidence="1">
    <location>
        <begin position="45"/>
        <end position="65"/>
    </location>
</feature>
<dbReference type="AlphaFoldDB" id="A0A7G5EKX5"/>
<protein>
    <submittedName>
        <fullName evidence="2">DUF3325 domain-containing protein</fullName>
    </submittedName>
</protein>
<accession>A0A7G5EKX5</accession>
<dbReference type="RefSeq" id="WP_182324481.1">
    <property type="nucleotide sequence ID" value="NZ_CP058554.1"/>
</dbReference>
<dbReference type="Pfam" id="PF11804">
    <property type="entry name" value="DUF3325"/>
    <property type="match status" value="1"/>
</dbReference>
<evidence type="ECO:0000313" key="3">
    <source>
        <dbReference type="Proteomes" id="UP000515240"/>
    </source>
</evidence>
<feature type="transmembrane region" description="Helical" evidence="1">
    <location>
        <begin position="71"/>
        <end position="90"/>
    </location>
</feature>
<gene>
    <name evidence="2" type="ORF">HS961_18425</name>
</gene>
<keyword evidence="1" id="KW-0812">Transmembrane</keyword>
<evidence type="ECO:0000313" key="2">
    <source>
        <dbReference type="EMBL" id="QMV74650.1"/>
    </source>
</evidence>
<dbReference type="EMBL" id="CP058554">
    <property type="protein sequence ID" value="QMV74650.1"/>
    <property type="molecule type" value="Genomic_DNA"/>
</dbReference>
<feature type="transmembrane region" description="Helical" evidence="1">
    <location>
        <begin position="95"/>
        <end position="114"/>
    </location>
</feature>
<keyword evidence="1" id="KW-0472">Membrane</keyword>
<name>A0A7G5EKX5_9BURK</name>
<evidence type="ECO:0000256" key="1">
    <source>
        <dbReference type="SAM" id="Phobius"/>
    </source>
</evidence>
<sequence>MNSWQASGHALALAFAGMTALAFAMDRHHEQLTGERDIPLRRSRLLRLLGSLLLAAALLPSVGGWGATVGVVAWLGWISAGALVAVLWIAAAPRWAARAAAALAPLALLGLWWWA</sequence>
<keyword evidence="3" id="KW-1185">Reference proteome</keyword>
<keyword evidence="1" id="KW-1133">Transmembrane helix</keyword>
<organism evidence="2 3">
    <name type="scientific">Comamonas piscis</name>
    <dbReference type="NCBI Taxonomy" id="1562974"/>
    <lineage>
        <taxon>Bacteria</taxon>
        <taxon>Pseudomonadati</taxon>
        <taxon>Pseudomonadota</taxon>
        <taxon>Betaproteobacteria</taxon>
        <taxon>Burkholderiales</taxon>
        <taxon>Comamonadaceae</taxon>
        <taxon>Comamonas</taxon>
    </lineage>
</organism>
<dbReference type="Proteomes" id="UP000515240">
    <property type="component" value="Chromosome"/>
</dbReference>
<dbReference type="InterPro" id="IPR021762">
    <property type="entry name" value="DUF3325"/>
</dbReference>
<proteinExistence type="predicted"/>
<dbReference type="KEGG" id="cpis:HS961_18425"/>